<protein>
    <submittedName>
        <fullName evidence="1">Uncharacterized protein</fullName>
    </submittedName>
</protein>
<evidence type="ECO:0000313" key="1">
    <source>
        <dbReference type="EMBL" id="KKM88258.1"/>
    </source>
</evidence>
<gene>
    <name evidence="1" type="ORF">LCGC14_1260490</name>
</gene>
<sequence length="36" mass="4019">MKKQKGHGFIKDIITEDNYVFGRGQVVAKILQPSGD</sequence>
<name>A0A0F9L3C9_9ZZZZ</name>
<dbReference type="AlphaFoldDB" id="A0A0F9L3C9"/>
<comment type="caution">
    <text evidence="1">The sequence shown here is derived from an EMBL/GenBank/DDBJ whole genome shotgun (WGS) entry which is preliminary data.</text>
</comment>
<reference evidence="1" key="1">
    <citation type="journal article" date="2015" name="Nature">
        <title>Complex archaea that bridge the gap between prokaryotes and eukaryotes.</title>
        <authorList>
            <person name="Spang A."/>
            <person name="Saw J.H."/>
            <person name="Jorgensen S.L."/>
            <person name="Zaremba-Niedzwiedzka K."/>
            <person name="Martijn J."/>
            <person name="Lind A.E."/>
            <person name="van Eijk R."/>
            <person name="Schleper C."/>
            <person name="Guy L."/>
            <person name="Ettema T.J."/>
        </authorList>
    </citation>
    <scope>NUCLEOTIDE SEQUENCE</scope>
</reference>
<dbReference type="EMBL" id="LAZR01006983">
    <property type="protein sequence ID" value="KKM88258.1"/>
    <property type="molecule type" value="Genomic_DNA"/>
</dbReference>
<accession>A0A0F9L3C9</accession>
<proteinExistence type="predicted"/>
<organism evidence="1">
    <name type="scientific">marine sediment metagenome</name>
    <dbReference type="NCBI Taxonomy" id="412755"/>
    <lineage>
        <taxon>unclassified sequences</taxon>
        <taxon>metagenomes</taxon>
        <taxon>ecological metagenomes</taxon>
    </lineage>
</organism>